<sequence length="93" mass="9989">MDSGQADPGPISALEPTSLKRPHLQASSRGRYLQLPWKGTWGQPARVSEPSSAATKSFNSLAWLLFSSCTPSSQVFNAATTIPTRLWSSLSSP</sequence>
<dbReference type="AlphaFoldDB" id="A0A3M2RP29"/>
<comment type="caution">
    <text evidence="2">The sequence shown here is derived from an EMBL/GenBank/DDBJ whole genome shotgun (WGS) entry which is preliminary data.</text>
</comment>
<evidence type="ECO:0000256" key="1">
    <source>
        <dbReference type="SAM" id="MobiDB-lite"/>
    </source>
</evidence>
<name>A0A3M2RP29_9HYPO</name>
<evidence type="ECO:0000313" key="2">
    <source>
        <dbReference type="EMBL" id="RMJ07083.1"/>
    </source>
</evidence>
<evidence type="ECO:0000313" key="3">
    <source>
        <dbReference type="Proteomes" id="UP000277212"/>
    </source>
</evidence>
<organism evidence="2 3">
    <name type="scientific">Fusarium kuroshium</name>
    <dbReference type="NCBI Taxonomy" id="2010991"/>
    <lineage>
        <taxon>Eukaryota</taxon>
        <taxon>Fungi</taxon>
        <taxon>Dikarya</taxon>
        <taxon>Ascomycota</taxon>
        <taxon>Pezizomycotina</taxon>
        <taxon>Sordariomycetes</taxon>
        <taxon>Hypocreomycetidae</taxon>
        <taxon>Hypocreales</taxon>
        <taxon>Nectriaceae</taxon>
        <taxon>Fusarium</taxon>
        <taxon>Fusarium solani species complex</taxon>
    </lineage>
</organism>
<proteinExistence type="predicted"/>
<feature type="region of interest" description="Disordered" evidence="1">
    <location>
        <begin position="1"/>
        <end position="30"/>
    </location>
</feature>
<accession>A0A3M2RP29</accession>
<dbReference type="Proteomes" id="UP000277212">
    <property type="component" value="Unassembled WGS sequence"/>
</dbReference>
<reference evidence="2 3" key="1">
    <citation type="submission" date="2017-06" db="EMBL/GenBank/DDBJ databases">
        <title>Comparative genomic analysis of Ambrosia Fusariam Clade fungi.</title>
        <authorList>
            <person name="Stajich J.E."/>
            <person name="Carrillo J."/>
            <person name="Kijimoto T."/>
            <person name="Eskalen A."/>
            <person name="O'Donnell K."/>
            <person name="Kasson M."/>
        </authorList>
    </citation>
    <scope>NUCLEOTIDE SEQUENCE [LARGE SCALE GENOMIC DNA]</scope>
    <source>
        <strain evidence="2">UCR3666</strain>
    </source>
</reference>
<protein>
    <submittedName>
        <fullName evidence="2">Uncharacterized protein</fullName>
    </submittedName>
</protein>
<keyword evidence="3" id="KW-1185">Reference proteome</keyword>
<dbReference type="EMBL" id="NKUJ01000366">
    <property type="protein sequence ID" value="RMJ07083.1"/>
    <property type="molecule type" value="Genomic_DNA"/>
</dbReference>
<gene>
    <name evidence="2" type="ORF">CDV36_013322</name>
</gene>